<name>W9SFC5_9ROSA</name>
<accession>W9SFC5</accession>
<protein>
    <submittedName>
        <fullName evidence="1">Uncharacterized protein</fullName>
    </submittedName>
</protein>
<reference evidence="2" key="1">
    <citation type="submission" date="2013-01" db="EMBL/GenBank/DDBJ databases">
        <title>Draft Genome Sequence of a Mulberry Tree, Morus notabilis C.K. Schneid.</title>
        <authorList>
            <person name="He N."/>
            <person name="Zhao S."/>
        </authorList>
    </citation>
    <scope>NUCLEOTIDE SEQUENCE</scope>
</reference>
<evidence type="ECO:0000313" key="1">
    <source>
        <dbReference type="EMBL" id="EXC30688.1"/>
    </source>
</evidence>
<dbReference type="Proteomes" id="UP000030645">
    <property type="component" value="Unassembled WGS sequence"/>
</dbReference>
<dbReference type="AlphaFoldDB" id="W9SFC5"/>
<sequence>MEDNTCKFACLVFPKGKMVHGQICQQVISVSSRLRASKKIFPGNYLVDTVTARALFTSIVKWWEISKSRNG</sequence>
<evidence type="ECO:0000313" key="2">
    <source>
        <dbReference type="Proteomes" id="UP000030645"/>
    </source>
</evidence>
<proteinExistence type="predicted"/>
<organism evidence="1 2">
    <name type="scientific">Morus notabilis</name>
    <dbReference type="NCBI Taxonomy" id="981085"/>
    <lineage>
        <taxon>Eukaryota</taxon>
        <taxon>Viridiplantae</taxon>
        <taxon>Streptophyta</taxon>
        <taxon>Embryophyta</taxon>
        <taxon>Tracheophyta</taxon>
        <taxon>Spermatophyta</taxon>
        <taxon>Magnoliopsida</taxon>
        <taxon>eudicotyledons</taxon>
        <taxon>Gunneridae</taxon>
        <taxon>Pentapetalae</taxon>
        <taxon>rosids</taxon>
        <taxon>fabids</taxon>
        <taxon>Rosales</taxon>
        <taxon>Moraceae</taxon>
        <taxon>Moreae</taxon>
        <taxon>Morus</taxon>
    </lineage>
</organism>
<keyword evidence="2" id="KW-1185">Reference proteome</keyword>
<gene>
    <name evidence="1" type="ORF">L484_027863</name>
</gene>
<dbReference type="EMBL" id="KE346217">
    <property type="protein sequence ID" value="EXC30688.1"/>
    <property type="molecule type" value="Genomic_DNA"/>
</dbReference>